<comment type="caution">
    <text evidence="14">The sequence shown here is derived from an EMBL/GenBank/DDBJ whole genome shotgun (WGS) entry which is preliminary data.</text>
</comment>
<dbReference type="Pfam" id="PF07724">
    <property type="entry name" value="AAA_2"/>
    <property type="match status" value="1"/>
</dbReference>
<gene>
    <name evidence="12 14" type="primary">clpB</name>
    <name evidence="14" type="ORF">D4739_04265</name>
</gene>
<dbReference type="SMART" id="SM01086">
    <property type="entry name" value="ClpB_D2-small"/>
    <property type="match status" value="1"/>
</dbReference>
<dbReference type="InterPro" id="IPR041546">
    <property type="entry name" value="ClpA/ClpB_AAA_lid"/>
</dbReference>
<evidence type="ECO:0000256" key="10">
    <source>
        <dbReference type="PROSITE-ProRule" id="PRU01251"/>
    </source>
</evidence>
<comment type="subunit">
    <text evidence="9">Homohexamer. The oligomerization is ATP-dependent.</text>
</comment>
<dbReference type="PROSITE" id="PS00871">
    <property type="entry name" value="CLPAB_2"/>
    <property type="match status" value="1"/>
</dbReference>
<dbReference type="SMART" id="SM00382">
    <property type="entry name" value="AAA"/>
    <property type="match status" value="2"/>
</dbReference>
<keyword evidence="5 11" id="KW-0067">ATP-binding</keyword>
<evidence type="ECO:0000256" key="11">
    <source>
        <dbReference type="RuleBase" id="RU004432"/>
    </source>
</evidence>
<evidence type="ECO:0000256" key="6">
    <source>
        <dbReference type="ARBA" id="ARBA00023016"/>
    </source>
</evidence>
<protein>
    <recommendedName>
        <fullName evidence="12">Chaperone protein ClpB</fullName>
    </recommendedName>
</protein>
<evidence type="ECO:0000313" key="14">
    <source>
        <dbReference type="EMBL" id="RJS45509.1"/>
    </source>
</evidence>
<dbReference type="InterPro" id="IPR004176">
    <property type="entry name" value="Clp_R_N"/>
</dbReference>
<dbReference type="PRINTS" id="PR00300">
    <property type="entry name" value="CLPPROTEASEA"/>
</dbReference>
<dbReference type="Pfam" id="PF17871">
    <property type="entry name" value="AAA_lid_9"/>
    <property type="match status" value="1"/>
</dbReference>
<dbReference type="FunFam" id="3.40.50.300:FF:000010">
    <property type="entry name" value="Chaperone clpB 1, putative"/>
    <property type="match status" value="1"/>
</dbReference>
<dbReference type="FunFam" id="3.40.50.300:FF:000025">
    <property type="entry name" value="ATP-dependent Clp protease subunit"/>
    <property type="match status" value="1"/>
</dbReference>
<dbReference type="InterPro" id="IPR050130">
    <property type="entry name" value="ClpA_ClpB"/>
</dbReference>
<dbReference type="InterPro" id="IPR003593">
    <property type="entry name" value="AAA+_ATPase"/>
</dbReference>
<dbReference type="InterPro" id="IPR028299">
    <property type="entry name" value="ClpA/B_CS2"/>
</dbReference>
<dbReference type="GO" id="GO:0034605">
    <property type="term" value="P:cellular response to heat"/>
    <property type="evidence" value="ECO:0007669"/>
    <property type="project" value="TreeGrafter"/>
</dbReference>
<evidence type="ECO:0000313" key="15">
    <source>
        <dbReference type="Proteomes" id="UP000276542"/>
    </source>
</evidence>
<dbReference type="SUPFAM" id="SSF81923">
    <property type="entry name" value="Double Clp-N motif"/>
    <property type="match status" value="1"/>
</dbReference>
<evidence type="ECO:0000256" key="8">
    <source>
        <dbReference type="ARBA" id="ARBA00023186"/>
    </source>
</evidence>
<dbReference type="GO" id="GO:0005524">
    <property type="term" value="F:ATP binding"/>
    <property type="evidence" value="ECO:0007669"/>
    <property type="project" value="UniProtKB-UniRule"/>
</dbReference>
<evidence type="ECO:0000256" key="5">
    <source>
        <dbReference type="ARBA" id="ARBA00022840"/>
    </source>
</evidence>
<reference evidence="15" key="1">
    <citation type="submission" date="2018-09" db="EMBL/GenBank/DDBJ databases">
        <authorList>
            <person name="Zhu H."/>
        </authorList>
    </citation>
    <scope>NUCLEOTIDE SEQUENCE [LARGE SCALE GENOMIC DNA]</scope>
    <source>
        <strain evidence="15">K1W22B-1</strain>
    </source>
</reference>
<comment type="subunit">
    <text evidence="12">Homohexamer; The oligomerization is ATP-dependent.</text>
</comment>
<dbReference type="GO" id="GO:0016887">
    <property type="term" value="F:ATP hydrolysis activity"/>
    <property type="evidence" value="ECO:0007669"/>
    <property type="project" value="InterPro"/>
</dbReference>
<dbReference type="EMBL" id="QYRP01000002">
    <property type="protein sequence ID" value="RJS45509.1"/>
    <property type="molecule type" value="Genomic_DNA"/>
</dbReference>
<comment type="function">
    <text evidence="12">Part of a stress-induced multi-chaperone system, it is involved in the recovery of the cell from heat-induced damage, in cooperation with DnaK, DnaJ and GrpE.</text>
</comment>
<dbReference type="GO" id="GO:0042026">
    <property type="term" value="P:protein refolding"/>
    <property type="evidence" value="ECO:0007669"/>
    <property type="project" value="UniProtKB-UniRule"/>
</dbReference>
<evidence type="ECO:0000256" key="12">
    <source>
        <dbReference type="RuleBase" id="RU362034"/>
    </source>
</evidence>
<evidence type="ECO:0000256" key="9">
    <source>
        <dbReference type="ARBA" id="ARBA00026057"/>
    </source>
</evidence>
<keyword evidence="7 12" id="KW-0175">Coiled coil</keyword>
<keyword evidence="4 11" id="KW-0547">Nucleotide-binding</keyword>
<keyword evidence="3 10" id="KW-0677">Repeat</keyword>
<accession>A0A3A5H449</accession>
<keyword evidence="8 11" id="KW-0143">Chaperone</keyword>
<name>A0A3A5H449_9ACTN</name>
<dbReference type="AlphaFoldDB" id="A0A3A5H449"/>
<dbReference type="Proteomes" id="UP000276542">
    <property type="component" value="Unassembled WGS sequence"/>
</dbReference>
<dbReference type="OrthoDB" id="9803641at2"/>
<dbReference type="Gene3D" id="1.10.8.60">
    <property type="match status" value="1"/>
</dbReference>
<keyword evidence="12" id="KW-0963">Cytoplasm</keyword>
<evidence type="ECO:0000256" key="2">
    <source>
        <dbReference type="ARBA" id="ARBA00008675"/>
    </source>
</evidence>
<dbReference type="InterPro" id="IPR027417">
    <property type="entry name" value="P-loop_NTPase"/>
</dbReference>
<evidence type="ECO:0000259" key="13">
    <source>
        <dbReference type="PROSITE" id="PS51903"/>
    </source>
</evidence>
<dbReference type="InterPro" id="IPR003959">
    <property type="entry name" value="ATPase_AAA_core"/>
</dbReference>
<evidence type="ECO:0000256" key="7">
    <source>
        <dbReference type="ARBA" id="ARBA00023054"/>
    </source>
</evidence>
<evidence type="ECO:0000256" key="4">
    <source>
        <dbReference type="ARBA" id="ARBA00022741"/>
    </source>
</evidence>
<dbReference type="PANTHER" id="PTHR11638">
    <property type="entry name" value="ATP-DEPENDENT CLP PROTEASE"/>
    <property type="match status" value="1"/>
</dbReference>
<dbReference type="Pfam" id="PF02861">
    <property type="entry name" value="Clp_N"/>
    <property type="match status" value="1"/>
</dbReference>
<comment type="subcellular location">
    <subcellularLocation>
        <location evidence="1 12">Cytoplasm</location>
    </subcellularLocation>
</comment>
<dbReference type="InterPro" id="IPR036628">
    <property type="entry name" value="Clp_N_dom_sf"/>
</dbReference>
<dbReference type="InterPro" id="IPR019489">
    <property type="entry name" value="Clp_ATPase_C"/>
</dbReference>
<keyword evidence="15" id="KW-1185">Reference proteome</keyword>
<dbReference type="CDD" id="cd00009">
    <property type="entry name" value="AAA"/>
    <property type="match status" value="1"/>
</dbReference>
<dbReference type="InterPro" id="IPR018368">
    <property type="entry name" value="ClpA/B_CS1"/>
</dbReference>
<dbReference type="CDD" id="cd19499">
    <property type="entry name" value="RecA-like_ClpB_Hsp104-like"/>
    <property type="match status" value="1"/>
</dbReference>
<dbReference type="NCBIfam" id="TIGR03346">
    <property type="entry name" value="chaperone_ClpB"/>
    <property type="match status" value="1"/>
</dbReference>
<evidence type="ECO:0000256" key="1">
    <source>
        <dbReference type="ARBA" id="ARBA00004496"/>
    </source>
</evidence>
<dbReference type="Gene3D" id="1.10.1780.10">
    <property type="entry name" value="Clp, N-terminal domain"/>
    <property type="match status" value="1"/>
</dbReference>
<keyword evidence="6 12" id="KW-0346">Stress response</keyword>
<dbReference type="InterPro" id="IPR001270">
    <property type="entry name" value="ClpA/B"/>
</dbReference>
<dbReference type="Pfam" id="PF00004">
    <property type="entry name" value="AAA"/>
    <property type="match status" value="1"/>
</dbReference>
<proteinExistence type="inferred from homology"/>
<dbReference type="RefSeq" id="WP_120059408.1">
    <property type="nucleotide sequence ID" value="NZ_QYRP01000002.1"/>
</dbReference>
<dbReference type="PROSITE" id="PS51903">
    <property type="entry name" value="CLP_R"/>
    <property type="match status" value="1"/>
</dbReference>
<feature type="coiled-coil region" evidence="12">
    <location>
        <begin position="410"/>
        <end position="497"/>
    </location>
</feature>
<dbReference type="InterPro" id="IPR017730">
    <property type="entry name" value="Chaperonin_ClpB"/>
</dbReference>
<dbReference type="PROSITE" id="PS00870">
    <property type="entry name" value="CLPAB_1"/>
    <property type="match status" value="1"/>
</dbReference>
<organism evidence="14 15">
    <name type="scientific">Nocardioides cavernaquae</name>
    <dbReference type="NCBI Taxonomy" id="2321396"/>
    <lineage>
        <taxon>Bacteria</taxon>
        <taxon>Bacillati</taxon>
        <taxon>Actinomycetota</taxon>
        <taxon>Actinomycetes</taxon>
        <taxon>Propionibacteriales</taxon>
        <taxon>Nocardioidaceae</taxon>
        <taxon>Nocardioides</taxon>
    </lineage>
</organism>
<feature type="domain" description="Clp R" evidence="13">
    <location>
        <begin position="6"/>
        <end position="150"/>
    </location>
</feature>
<dbReference type="Pfam" id="PF10431">
    <property type="entry name" value="ClpB_D2-small"/>
    <property type="match status" value="1"/>
</dbReference>
<dbReference type="FunFam" id="3.40.50.300:FF:000120">
    <property type="entry name" value="ATP-dependent chaperone ClpB"/>
    <property type="match status" value="1"/>
</dbReference>
<dbReference type="PANTHER" id="PTHR11638:SF18">
    <property type="entry name" value="HEAT SHOCK PROTEIN 104"/>
    <property type="match status" value="1"/>
</dbReference>
<comment type="similarity">
    <text evidence="2 11">Belongs to the ClpA/ClpB family.</text>
</comment>
<sequence>MSAFGADKFTTRSREAIEAAQLAATTGGNSTMEPAHLLAALLRDPEGTARTLITKSGVDASAIAAQAEQLVASLPRATGATVQQPAASAALTRVLASAIDLAASLKDEYVATEHLLIALATVESSAKKLLTDAGLTEKDLREGLTAVRGNRRVTSQDAESTYESLEKYSVDLTRAAEDGKLDPVIGRDAEIRRVIQVLSRRTKNNPVLIGEPGVGKTAVVEGLAQRVVAGDVPDSLKGRRVLSLDLAAMVAGAKYRGEFEERLKAVLEEIKDAGGQVVTFIDELHTVVGAGAGGDSQMDAGNMLKPMLARGELHMIGATTLDEYRESIEKDPALERRFQQVFVGEPSVEDTIQILRGIQEKYEAHHGVRITDAALVAAATLSDRYITGRQLPDKAIDLIDEAASRLRMEIESSPEEIDQLRRQVDRLKMEEFALAKESDPASLDRLQKLRADLADDEEALRALEARWEAEKSNLEGEGDLRRQLDALRSEADKLLREGNLEKASEINYAKIPELEARLATVEKNQASDDAKAEPLVGEEVGAEQIADVVEAWTGIPTGRMLQGETARLLEMESVIGKRLIGQEAAVLAVSDAVRRSRAGIADPNRPTGSFLFLGPTGTGKTELAKALADFLFDDERAIVRIDMSEYSEKHSVSRLVGAPPGYVGYDEGGQLTEAVRRRPYSVVLLDEVEKAHPEVFDILLQVLDDGRLTDGQGRTVDFRNTLLILTSNLGSTFLVDPTLDPEVKKESVMGVVRGHFKPEFLNRLDEVVLFDALSRDELTHIVDLQLALLTKRLEARRIGLEISDDAKRWLAETGYDPAYGARPLRRLIQSSIGDPLARLLIAGEVTDGGSVVVDRVSGPSTDGLVLTPRMGA</sequence>
<dbReference type="Gene3D" id="3.40.50.300">
    <property type="entry name" value="P-loop containing nucleotide triphosphate hydrolases"/>
    <property type="match status" value="3"/>
</dbReference>
<dbReference type="SUPFAM" id="SSF52540">
    <property type="entry name" value="P-loop containing nucleoside triphosphate hydrolases"/>
    <property type="match status" value="2"/>
</dbReference>
<evidence type="ECO:0000256" key="3">
    <source>
        <dbReference type="ARBA" id="ARBA00022737"/>
    </source>
</evidence>
<dbReference type="GO" id="GO:0005737">
    <property type="term" value="C:cytoplasm"/>
    <property type="evidence" value="ECO:0007669"/>
    <property type="project" value="UniProtKB-SubCell"/>
</dbReference>